<dbReference type="Gene3D" id="2.40.170.20">
    <property type="entry name" value="TonB-dependent receptor, beta-barrel domain"/>
    <property type="match status" value="1"/>
</dbReference>
<name>A0A938WQ17_9BACT</name>
<comment type="subcellular location">
    <subcellularLocation>
        <location evidence="1">Cell outer membrane</location>
    </subcellularLocation>
</comment>
<accession>A0A938WQ17</accession>
<keyword evidence="3" id="KW-0998">Cell outer membrane</keyword>
<comment type="caution">
    <text evidence="4">The sequence shown here is derived from an EMBL/GenBank/DDBJ whole genome shotgun (WGS) entry which is preliminary data.</text>
</comment>
<evidence type="ECO:0000313" key="5">
    <source>
        <dbReference type="Proteomes" id="UP000764045"/>
    </source>
</evidence>
<gene>
    <name evidence="4" type="ORF">H6B30_12465</name>
</gene>
<evidence type="ECO:0000256" key="1">
    <source>
        <dbReference type="ARBA" id="ARBA00004442"/>
    </source>
</evidence>
<evidence type="ECO:0000256" key="2">
    <source>
        <dbReference type="ARBA" id="ARBA00023136"/>
    </source>
</evidence>
<dbReference type="SUPFAM" id="SSF56935">
    <property type="entry name" value="Porins"/>
    <property type="match status" value="1"/>
</dbReference>
<keyword evidence="4" id="KW-0675">Receptor</keyword>
<dbReference type="EMBL" id="JACJJL010000024">
    <property type="protein sequence ID" value="MBM6662555.1"/>
    <property type="molecule type" value="Genomic_DNA"/>
</dbReference>
<organism evidence="4 5">
    <name type="scientific">Marseilla massiliensis</name>
    <dbReference type="NCBI Taxonomy" id="1841864"/>
    <lineage>
        <taxon>Bacteria</taxon>
        <taxon>Pseudomonadati</taxon>
        <taxon>Bacteroidota</taxon>
        <taxon>Bacteroidia</taxon>
        <taxon>Bacteroidales</taxon>
        <taxon>Prevotellaceae</taxon>
        <taxon>Marseilla</taxon>
    </lineage>
</organism>
<dbReference type="GO" id="GO:0009279">
    <property type="term" value="C:cell outer membrane"/>
    <property type="evidence" value="ECO:0007669"/>
    <property type="project" value="UniProtKB-SubCell"/>
</dbReference>
<evidence type="ECO:0000256" key="3">
    <source>
        <dbReference type="ARBA" id="ARBA00023237"/>
    </source>
</evidence>
<proteinExistence type="predicted"/>
<protein>
    <submittedName>
        <fullName evidence="4">TonB-dependent receptor</fullName>
    </submittedName>
</protein>
<sequence length="90" mass="9584">RRAGGGHASAEFVAVGAQRRVVPPEEPTAGHCLVNVAVGQAVAVAGHSLHITLRCDNLLGSRYYDHTSYYRLIGVPEPGRSFALMASWAL</sequence>
<dbReference type="Proteomes" id="UP000764045">
    <property type="component" value="Unassembled WGS sequence"/>
</dbReference>
<feature type="non-terminal residue" evidence="4">
    <location>
        <position position="1"/>
    </location>
</feature>
<reference evidence="4 5" key="1">
    <citation type="journal article" date="2021" name="Sci. Rep.">
        <title>The distribution of antibiotic resistance genes in chicken gut microbiota commensals.</title>
        <authorList>
            <person name="Juricova H."/>
            <person name="Matiasovicova J."/>
            <person name="Kubasova T."/>
            <person name="Cejkova D."/>
            <person name="Rychlik I."/>
        </authorList>
    </citation>
    <scope>NUCLEOTIDE SEQUENCE [LARGE SCALE GENOMIC DNA]</scope>
    <source>
        <strain evidence="4 5">An819</strain>
    </source>
</reference>
<dbReference type="InterPro" id="IPR036942">
    <property type="entry name" value="Beta-barrel_TonB_sf"/>
</dbReference>
<keyword evidence="5" id="KW-1185">Reference proteome</keyword>
<evidence type="ECO:0000313" key="4">
    <source>
        <dbReference type="EMBL" id="MBM6662555.1"/>
    </source>
</evidence>
<keyword evidence="2" id="KW-0472">Membrane</keyword>
<dbReference type="AlphaFoldDB" id="A0A938WQ17"/>